<dbReference type="GO" id="GO:0030170">
    <property type="term" value="F:pyridoxal phosphate binding"/>
    <property type="evidence" value="ECO:0007669"/>
    <property type="project" value="InterPro"/>
</dbReference>
<accession>A0A0U0ZK02</accession>
<feature type="modified residue" description="N6-(pyridoxal phosphate)lysine" evidence="7">
    <location>
        <position position="292"/>
    </location>
</feature>
<dbReference type="FunFam" id="4.10.280.50:FF:000001">
    <property type="entry name" value="Glutamate decarboxylase"/>
    <property type="match status" value="1"/>
</dbReference>
<dbReference type="EC" id="4.1.1.15" evidence="3 9"/>
<comment type="catalytic activity">
    <reaction evidence="6 9">
        <text>L-glutamate + H(+) = 4-aminobutanoate + CO2</text>
        <dbReference type="Rhea" id="RHEA:17785"/>
        <dbReference type="ChEBI" id="CHEBI:15378"/>
        <dbReference type="ChEBI" id="CHEBI:16526"/>
        <dbReference type="ChEBI" id="CHEBI:29985"/>
        <dbReference type="ChEBI" id="CHEBI:59888"/>
        <dbReference type="EC" id="4.1.1.15"/>
    </reaction>
</comment>
<dbReference type="InterPro" id="IPR002129">
    <property type="entry name" value="PyrdxlP-dep_de-COase"/>
</dbReference>
<dbReference type="RefSeq" id="WP_005070518.1">
    <property type="nucleotide sequence ID" value="NZ_AP022621.1"/>
</dbReference>
<dbReference type="GO" id="GO:0004058">
    <property type="term" value="F:aromatic-L-amino-acid decarboxylase activity"/>
    <property type="evidence" value="ECO:0007669"/>
    <property type="project" value="UniProtKB-ARBA"/>
</dbReference>
<dbReference type="Pfam" id="PF00282">
    <property type="entry name" value="Pyridoxal_deC"/>
    <property type="match status" value="1"/>
</dbReference>
<dbReference type="PANTHER" id="PTHR43321:SF3">
    <property type="entry name" value="GLUTAMATE DECARBOXYLASE"/>
    <property type="match status" value="1"/>
</dbReference>
<evidence type="ECO:0000256" key="1">
    <source>
        <dbReference type="ARBA" id="ARBA00001933"/>
    </source>
</evidence>
<dbReference type="NCBIfam" id="TIGR01788">
    <property type="entry name" value="Glu-decarb-GAD"/>
    <property type="match status" value="1"/>
</dbReference>
<gene>
    <name evidence="10" type="primary">gadB</name>
    <name evidence="10" type="ORF">ERS075579_01441</name>
</gene>
<dbReference type="GO" id="GO:0004351">
    <property type="term" value="F:glutamate decarboxylase activity"/>
    <property type="evidence" value="ECO:0007669"/>
    <property type="project" value="UniProtKB-EC"/>
</dbReference>
<keyword evidence="9" id="KW-0210">Decarboxylase</keyword>
<dbReference type="GO" id="GO:0006538">
    <property type="term" value="P:L-glutamate catabolic process"/>
    <property type="evidence" value="ECO:0007669"/>
    <property type="project" value="TreeGrafter"/>
</dbReference>
<dbReference type="Proteomes" id="UP000045782">
    <property type="component" value="Unassembled WGS sequence"/>
</dbReference>
<comment type="similarity">
    <text evidence="2 8">Belongs to the group II decarboxylase family.</text>
</comment>
<evidence type="ECO:0000256" key="6">
    <source>
        <dbReference type="ARBA" id="ARBA00048868"/>
    </source>
</evidence>
<evidence type="ECO:0000256" key="8">
    <source>
        <dbReference type="RuleBase" id="RU000382"/>
    </source>
</evidence>
<evidence type="ECO:0000256" key="5">
    <source>
        <dbReference type="ARBA" id="ARBA00023239"/>
    </source>
</evidence>
<reference evidence="10 11" key="1">
    <citation type="submission" date="2015-03" db="EMBL/GenBank/DDBJ databases">
        <authorList>
            <person name="Murphy D."/>
        </authorList>
    </citation>
    <scope>NUCLEOTIDE SEQUENCE [LARGE SCALE GENOMIC DNA]</scope>
    <source>
        <strain evidence="10 11">PAP088</strain>
    </source>
</reference>
<dbReference type="InterPro" id="IPR015421">
    <property type="entry name" value="PyrdxlP-dep_Trfase_major"/>
</dbReference>
<evidence type="ECO:0000256" key="3">
    <source>
        <dbReference type="ARBA" id="ARBA00012421"/>
    </source>
</evidence>
<evidence type="ECO:0000256" key="7">
    <source>
        <dbReference type="PIRSR" id="PIRSR602129-50"/>
    </source>
</evidence>
<evidence type="ECO:0000313" key="10">
    <source>
        <dbReference type="EMBL" id="CPV42937.1"/>
    </source>
</evidence>
<dbReference type="InterPro" id="IPR010107">
    <property type="entry name" value="Glutamate_decarboxylase"/>
</dbReference>
<dbReference type="AlphaFoldDB" id="A0A0U0ZK02"/>
<dbReference type="PANTHER" id="PTHR43321">
    <property type="entry name" value="GLUTAMATE DECARBOXYLASE"/>
    <property type="match status" value="1"/>
</dbReference>
<proteinExistence type="inferred from homology"/>
<organism evidence="10 11">
    <name type="scientific">Mycobacteroides abscessus</name>
    <dbReference type="NCBI Taxonomy" id="36809"/>
    <lineage>
        <taxon>Bacteria</taxon>
        <taxon>Bacillati</taxon>
        <taxon>Actinomycetota</taxon>
        <taxon>Actinomycetes</taxon>
        <taxon>Mycobacteriales</taxon>
        <taxon>Mycobacteriaceae</taxon>
        <taxon>Mycobacteroides</taxon>
    </lineage>
</organism>
<dbReference type="Gene3D" id="4.10.280.50">
    <property type="match status" value="1"/>
</dbReference>
<dbReference type="CDD" id="cd06450">
    <property type="entry name" value="DOPA_deC_like"/>
    <property type="match status" value="1"/>
</dbReference>
<evidence type="ECO:0000256" key="9">
    <source>
        <dbReference type="RuleBase" id="RU361171"/>
    </source>
</evidence>
<dbReference type="Gene3D" id="3.40.640.10">
    <property type="entry name" value="Type I PLP-dependent aspartate aminotransferase-like (Major domain)"/>
    <property type="match status" value="1"/>
</dbReference>
<dbReference type="FunFam" id="3.40.640.10:FF:000017">
    <property type="entry name" value="Glutamate decarboxylase"/>
    <property type="match status" value="1"/>
</dbReference>
<comment type="cofactor">
    <cofactor evidence="1 7 8">
        <name>pyridoxal 5'-phosphate</name>
        <dbReference type="ChEBI" id="CHEBI:597326"/>
    </cofactor>
</comment>
<evidence type="ECO:0000256" key="2">
    <source>
        <dbReference type="ARBA" id="ARBA00009533"/>
    </source>
</evidence>
<keyword evidence="5 8" id="KW-0456">Lyase</keyword>
<dbReference type="GO" id="GO:0005829">
    <property type="term" value="C:cytosol"/>
    <property type="evidence" value="ECO:0007669"/>
    <property type="project" value="TreeGrafter"/>
</dbReference>
<name>A0A0U0ZK02_9MYCO</name>
<evidence type="ECO:0000313" key="11">
    <source>
        <dbReference type="Proteomes" id="UP000045782"/>
    </source>
</evidence>
<dbReference type="Gene3D" id="3.90.1150.160">
    <property type="match status" value="1"/>
</dbReference>
<sequence length="476" mass="52637">MSKSRDQFRLSAHAGKINASAFSPAYTGRLSTAPVPALRLPDEPMDPQAAYRFIHDELMLDGSSRLNLATFVTTWMDPEAEKLMAETFDKNMIDKDEYPATAAIESRCVAMVADLFHADNLSTEDPSSAVGVSTIGSSEAVMLAGLALKWRWRAKIGGTDGTAWKGRTPNLVMGSNVQVVWEKFCRYFDVEPRYLPMAKGRYVITPEQVLEAVDEDTIGVVGILGTTFTGELEPIAAICAALDKLAATPGKPDVPVHVDAASGGFVVPFLHPELHWDFRLPRVVSINVSGHKYGLTYPGIGFVVWRSKEHLPEDLVFRVNYLGGDMPTFTLNFSRPGNQVVGQYYNFLRLGRAGYAQVMRCLSETARWFGDELGKSEHFEVITDGSAIPVVSFRLKGKRPYTEFDISHSLRAFGWQVPAYTMPEDVTDIAVLRVVVREGFSGDLARALRDDLNTVLKGLDELKPNGHFDEVQPFAH</sequence>
<protein>
    <recommendedName>
        <fullName evidence="3 9">Glutamate decarboxylase</fullName>
        <ecNumber evidence="3 9">4.1.1.15</ecNumber>
    </recommendedName>
</protein>
<dbReference type="SUPFAM" id="SSF53383">
    <property type="entry name" value="PLP-dependent transferases"/>
    <property type="match status" value="1"/>
</dbReference>
<dbReference type="EMBL" id="CSWP01000002">
    <property type="protein sequence ID" value="CPV42937.1"/>
    <property type="molecule type" value="Genomic_DNA"/>
</dbReference>
<dbReference type="InterPro" id="IPR015424">
    <property type="entry name" value="PyrdxlP-dep_Trfase"/>
</dbReference>
<keyword evidence="4 7" id="KW-0663">Pyridoxal phosphate</keyword>
<evidence type="ECO:0000256" key="4">
    <source>
        <dbReference type="ARBA" id="ARBA00022898"/>
    </source>
</evidence>